<dbReference type="OrthoDB" id="2187867at2"/>
<dbReference type="PANTHER" id="PTHR46797:SF1">
    <property type="entry name" value="METHYLPHOSPHONATE SYNTHASE"/>
    <property type="match status" value="1"/>
</dbReference>
<dbReference type="EMBL" id="QSBM01000030">
    <property type="protein sequence ID" value="RGX21694.1"/>
    <property type="molecule type" value="Genomic_DNA"/>
</dbReference>
<dbReference type="PROSITE" id="PS50943">
    <property type="entry name" value="HTH_CROC1"/>
    <property type="match status" value="1"/>
</dbReference>
<feature type="domain" description="HTH cro/C1-type" evidence="2">
    <location>
        <begin position="28"/>
        <end position="64"/>
    </location>
</feature>
<dbReference type="Gene3D" id="1.10.260.40">
    <property type="entry name" value="lambda repressor-like DNA-binding domains"/>
    <property type="match status" value="1"/>
</dbReference>
<evidence type="ECO:0000259" key="2">
    <source>
        <dbReference type="PROSITE" id="PS50943"/>
    </source>
</evidence>
<dbReference type="Pfam" id="PF13443">
    <property type="entry name" value="HTH_26"/>
    <property type="match status" value="1"/>
</dbReference>
<sequence>MDSSYIAKRITQLRLKKNIAEHRMSLDLGHSRSYMQGISSGRAFPSMTEFLAICEYLGVTPRDFFEEENENPRLVSQITAKSKGLPDDDLSLVLSLIERLSK</sequence>
<dbReference type="SMART" id="SM00530">
    <property type="entry name" value="HTH_XRE"/>
    <property type="match status" value="1"/>
</dbReference>
<dbReference type="RefSeq" id="WP_007713336.1">
    <property type="nucleotide sequence ID" value="NZ_JAWRJJ010000317.1"/>
</dbReference>
<keyword evidence="1" id="KW-0238">DNA-binding</keyword>
<dbReference type="SUPFAM" id="SSF47413">
    <property type="entry name" value="lambda repressor-like DNA-binding domains"/>
    <property type="match status" value="1"/>
</dbReference>
<reference evidence="3 4" key="1">
    <citation type="submission" date="2018-08" db="EMBL/GenBank/DDBJ databases">
        <title>A genome reference for cultivated species of the human gut microbiota.</title>
        <authorList>
            <person name="Zou Y."/>
            <person name="Xue W."/>
            <person name="Luo G."/>
        </authorList>
    </citation>
    <scope>NUCLEOTIDE SEQUENCE [LARGE SCALE GENOMIC DNA]</scope>
    <source>
        <strain evidence="3 4">AF04-15</strain>
    </source>
</reference>
<dbReference type="GO" id="GO:0003700">
    <property type="term" value="F:DNA-binding transcription factor activity"/>
    <property type="evidence" value="ECO:0007669"/>
    <property type="project" value="TreeGrafter"/>
</dbReference>
<gene>
    <name evidence="3" type="ORF">DWV29_26405</name>
</gene>
<dbReference type="GO" id="GO:0003677">
    <property type="term" value="F:DNA binding"/>
    <property type="evidence" value="ECO:0007669"/>
    <property type="project" value="UniProtKB-KW"/>
</dbReference>
<dbReference type="InterPro" id="IPR010982">
    <property type="entry name" value="Lambda_DNA-bd_dom_sf"/>
</dbReference>
<name>A0A413F7G5_9FIRM</name>
<protein>
    <submittedName>
        <fullName evidence="3">XRE family transcriptional regulator</fullName>
    </submittedName>
</protein>
<dbReference type="CDD" id="cd00093">
    <property type="entry name" value="HTH_XRE"/>
    <property type="match status" value="1"/>
</dbReference>
<proteinExistence type="predicted"/>
<dbReference type="Proteomes" id="UP000283880">
    <property type="component" value="Unassembled WGS sequence"/>
</dbReference>
<dbReference type="GO" id="GO:0005829">
    <property type="term" value="C:cytosol"/>
    <property type="evidence" value="ECO:0007669"/>
    <property type="project" value="TreeGrafter"/>
</dbReference>
<evidence type="ECO:0000256" key="1">
    <source>
        <dbReference type="ARBA" id="ARBA00023125"/>
    </source>
</evidence>
<organism evidence="3 4">
    <name type="scientific">Enterocloster asparagiformis</name>
    <dbReference type="NCBI Taxonomy" id="333367"/>
    <lineage>
        <taxon>Bacteria</taxon>
        <taxon>Bacillati</taxon>
        <taxon>Bacillota</taxon>
        <taxon>Clostridia</taxon>
        <taxon>Lachnospirales</taxon>
        <taxon>Lachnospiraceae</taxon>
        <taxon>Enterocloster</taxon>
    </lineage>
</organism>
<evidence type="ECO:0000313" key="3">
    <source>
        <dbReference type="EMBL" id="RGX21694.1"/>
    </source>
</evidence>
<evidence type="ECO:0000313" key="4">
    <source>
        <dbReference type="Proteomes" id="UP000283880"/>
    </source>
</evidence>
<comment type="caution">
    <text evidence="3">The sequence shown here is derived from an EMBL/GenBank/DDBJ whole genome shotgun (WGS) entry which is preliminary data.</text>
</comment>
<accession>A0A413F7G5</accession>
<dbReference type="PANTHER" id="PTHR46797">
    <property type="entry name" value="HTH-TYPE TRANSCRIPTIONAL REGULATOR"/>
    <property type="match status" value="1"/>
</dbReference>
<dbReference type="AlphaFoldDB" id="A0A413F7G5"/>
<dbReference type="InterPro" id="IPR001387">
    <property type="entry name" value="Cro/C1-type_HTH"/>
</dbReference>
<dbReference type="InterPro" id="IPR050807">
    <property type="entry name" value="TransReg_Diox_bact_type"/>
</dbReference>